<feature type="domain" description="DUF2249" evidence="1">
    <location>
        <begin position="15"/>
        <end position="71"/>
    </location>
</feature>
<keyword evidence="3" id="KW-1185">Reference proteome</keyword>
<proteinExistence type="predicted"/>
<evidence type="ECO:0000313" key="2">
    <source>
        <dbReference type="EMBL" id="SFH48605.1"/>
    </source>
</evidence>
<dbReference type="OrthoDB" id="281801at2157"/>
<dbReference type="InterPro" id="IPR018720">
    <property type="entry name" value="DUF2249"/>
</dbReference>
<evidence type="ECO:0000259" key="1">
    <source>
        <dbReference type="Pfam" id="PF10006"/>
    </source>
</evidence>
<organism evidence="2 3">
    <name type="scientific">Halorubrum aquaticum</name>
    <dbReference type="NCBI Taxonomy" id="387340"/>
    <lineage>
        <taxon>Archaea</taxon>
        <taxon>Methanobacteriati</taxon>
        <taxon>Methanobacteriota</taxon>
        <taxon>Stenosarchaea group</taxon>
        <taxon>Halobacteria</taxon>
        <taxon>Halobacteriales</taxon>
        <taxon>Haloferacaceae</taxon>
        <taxon>Halorubrum</taxon>
    </lineage>
</organism>
<dbReference type="RefSeq" id="WP_149783997.1">
    <property type="nucleotide sequence ID" value="NZ_BAAADP010000003.1"/>
</dbReference>
<accession>A0A1I3AF42</accession>
<dbReference type="Proteomes" id="UP000323537">
    <property type="component" value="Unassembled WGS sequence"/>
</dbReference>
<evidence type="ECO:0000313" key="3">
    <source>
        <dbReference type="Proteomes" id="UP000323537"/>
    </source>
</evidence>
<dbReference type="Pfam" id="PF10006">
    <property type="entry name" value="DUF2249"/>
    <property type="match status" value="1"/>
</dbReference>
<name>A0A1I3AF42_9EURY</name>
<dbReference type="EMBL" id="FOPZ01000005">
    <property type="protein sequence ID" value="SFH48605.1"/>
    <property type="molecule type" value="Genomic_DNA"/>
</dbReference>
<sequence length="86" mass="9614">MSTDLPDPSDANRRLDAREIDGEPFGDIMAALEDLPEGESLLLVNGFEPEPLYDVLERRGFRYETTRKEPTGDDGAAVWHVEISHA</sequence>
<protein>
    <submittedName>
        <fullName evidence="2">Uncharacterized conserved protein</fullName>
    </submittedName>
</protein>
<gene>
    <name evidence="2" type="ORF">SAMN04488066_105152</name>
</gene>
<reference evidence="2 3" key="1">
    <citation type="submission" date="2016-10" db="EMBL/GenBank/DDBJ databases">
        <authorList>
            <person name="Varghese N."/>
            <person name="Submissions S."/>
        </authorList>
    </citation>
    <scope>NUCLEOTIDE SEQUENCE [LARGE SCALE GENOMIC DNA]</scope>
    <source>
        <strain evidence="2 3">CGMCC 1.6377</strain>
    </source>
</reference>
<dbReference type="AlphaFoldDB" id="A0A1I3AF42"/>